<gene>
    <name evidence="1" type="ORF">AMORRO_LOCUS1635</name>
</gene>
<accession>A0A9N8VYU9</accession>
<organism evidence="1 2">
    <name type="scientific">Acaulospora morrowiae</name>
    <dbReference type="NCBI Taxonomy" id="94023"/>
    <lineage>
        <taxon>Eukaryota</taxon>
        <taxon>Fungi</taxon>
        <taxon>Fungi incertae sedis</taxon>
        <taxon>Mucoromycota</taxon>
        <taxon>Glomeromycotina</taxon>
        <taxon>Glomeromycetes</taxon>
        <taxon>Diversisporales</taxon>
        <taxon>Acaulosporaceae</taxon>
        <taxon>Acaulospora</taxon>
    </lineage>
</organism>
<evidence type="ECO:0000313" key="1">
    <source>
        <dbReference type="EMBL" id="CAG8466112.1"/>
    </source>
</evidence>
<reference evidence="1" key="1">
    <citation type="submission" date="2021-06" db="EMBL/GenBank/DDBJ databases">
        <authorList>
            <person name="Kallberg Y."/>
            <person name="Tangrot J."/>
            <person name="Rosling A."/>
        </authorList>
    </citation>
    <scope>NUCLEOTIDE SEQUENCE</scope>
    <source>
        <strain evidence="1">CL551</strain>
    </source>
</reference>
<protein>
    <submittedName>
        <fullName evidence="1">2473_t:CDS:1</fullName>
    </submittedName>
</protein>
<dbReference type="AlphaFoldDB" id="A0A9N8VYU9"/>
<dbReference type="Proteomes" id="UP000789342">
    <property type="component" value="Unassembled WGS sequence"/>
</dbReference>
<dbReference type="EMBL" id="CAJVPV010000622">
    <property type="protein sequence ID" value="CAG8466112.1"/>
    <property type="molecule type" value="Genomic_DNA"/>
</dbReference>
<comment type="caution">
    <text evidence="1">The sequence shown here is derived from an EMBL/GenBank/DDBJ whole genome shotgun (WGS) entry which is preliminary data.</text>
</comment>
<keyword evidence="2" id="KW-1185">Reference proteome</keyword>
<name>A0A9N8VYU9_9GLOM</name>
<evidence type="ECO:0000313" key="2">
    <source>
        <dbReference type="Proteomes" id="UP000789342"/>
    </source>
</evidence>
<proteinExistence type="predicted"/>
<sequence>MSFRILNYGSHIYQIIIQDGHYETIVLADQCPLPSVRKMLNRKHAVRACRHLQNRAQKSRIAVNQKFVLLKNSMRAFKLLADISFWSEGDFDYLYI</sequence>